<gene>
    <name evidence="1" type="ORF">FVR03_05885</name>
</gene>
<comment type="caution">
    <text evidence="1">The sequence shown here is derived from an EMBL/GenBank/DDBJ whole genome shotgun (WGS) entry which is preliminary data.</text>
</comment>
<dbReference type="AlphaFoldDB" id="A0A5C8KDW3"/>
<evidence type="ECO:0000313" key="2">
    <source>
        <dbReference type="Proteomes" id="UP000321926"/>
    </source>
</evidence>
<protein>
    <submittedName>
        <fullName evidence="1">Uncharacterized protein</fullName>
    </submittedName>
</protein>
<organism evidence="1 2">
    <name type="scientific">Pontibacter qinzhouensis</name>
    <dbReference type="NCBI Taxonomy" id="2603253"/>
    <lineage>
        <taxon>Bacteria</taxon>
        <taxon>Pseudomonadati</taxon>
        <taxon>Bacteroidota</taxon>
        <taxon>Cytophagia</taxon>
        <taxon>Cytophagales</taxon>
        <taxon>Hymenobacteraceae</taxon>
        <taxon>Pontibacter</taxon>
    </lineage>
</organism>
<dbReference type="EMBL" id="VRTY01000015">
    <property type="protein sequence ID" value="TXK49850.1"/>
    <property type="molecule type" value="Genomic_DNA"/>
</dbReference>
<dbReference type="Proteomes" id="UP000321926">
    <property type="component" value="Unassembled WGS sequence"/>
</dbReference>
<evidence type="ECO:0000313" key="1">
    <source>
        <dbReference type="EMBL" id="TXK49850.1"/>
    </source>
</evidence>
<proteinExistence type="predicted"/>
<reference evidence="1 2" key="1">
    <citation type="submission" date="2019-08" db="EMBL/GenBank/DDBJ databases">
        <authorList>
            <person name="Shi S."/>
        </authorList>
    </citation>
    <scope>NUCLEOTIDE SEQUENCE [LARGE SCALE GENOMIC DNA]</scope>
    <source>
        <strain evidence="1 2">GY10130</strain>
    </source>
</reference>
<keyword evidence="2" id="KW-1185">Reference proteome</keyword>
<sequence>MHYLDPYFLHVSSPGYEQVRQNNQRWAERKRMQRVSGKPVSYFYMLICKNAFTPEQQWQQSEVRQQQVPALLLYIEKYIGMSKIANVGINYQSLKKCSFFHLSYHSQLMLTTPRNAACFGSCSLTRLPFAGCLCLFIVHHLK</sequence>
<name>A0A5C8KDW3_9BACT</name>
<accession>A0A5C8KDW3</accession>
<dbReference type="RefSeq" id="WP_187270053.1">
    <property type="nucleotide sequence ID" value="NZ_VRTY01000015.1"/>
</dbReference>